<evidence type="ECO:0000256" key="10">
    <source>
        <dbReference type="SAM" id="Coils"/>
    </source>
</evidence>
<dbReference type="SMART" id="SM00304">
    <property type="entry name" value="HAMP"/>
    <property type="match status" value="1"/>
</dbReference>
<dbReference type="OrthoDB" id="9809766at2"/>
<dbReference type="InterPro" id="IPR005467">
    <property type="entry name" value="His_kinase_dom"/>
</dbReference>
<feature type="domain" description="HAMP" evidence="12">
    <location>
        <begin position="215"/>
        <end position="267"/>
    </location>
</feature>
<dbReference type="Gene3D" id="6.10.340.10">
    <property type="match status" value="1"/>
</dbReference>
<evidence type="ECO:0000313" key="14">
    <source>
        <dbReference type="Proteomes" id="UP000268016"/>
    </source>
</evidence>
<dbReference type="InterPro" id="IPR036890">
    <property type="entry name" value="HATPase_C_sf"/>
</dbReference>
<dbReference type="FunFam" id="1.10.287.130:FF:000001">
    <property type="entry name" value="Two-component sensor histidine kinase"/>
    <property type="match status" value="1"/>
</dbReference>
<reference evidence="13 14" key="1">
    <citation type="submission" date="2018-10" db="EMBL/GenBank/DDBJ databases">
        <title>Histidinibacterium lentulum gen. nov., sp. nov., a marine bacterium from the culture broth of Picochlorum sp. 122.</title>
        <authorList>
            <person name="Wang G."/>
        </authorList>
    </citation>
    <scope>NUCLEOTIDE SEQUENCE [LARGE SCALE GENOMIC DNA]</scope>
    <source>
        <strain evidence="13 14">B17</strain>
    </source>
</reference>
<dbReference type="Gene3D" id="3.30.565.10">
    <property type="entry name" value="Histidine kinase-like ATPase, C-terminal domain"/>
    <property type="match status" value="1"/>
</dbReference>
<evidence type="ECO:0000256" key="1">
    <source>
        <dbReference type="ARBA" id="ARBA00000085"/>
    </source>
</evidence>
<dbReference type="EC" id="2.7.13.3" evidence="3"/>
<dbReference type="GO" id="GO:0000155">
    <property type="term" value="F:phosphorelay sensor kinase activity"/>
    <property type="evidence" value="ECO:0007669"/>
    <property type="project" value="InterPro"/>
</dbReference>
<dbReference type="InterPro" id="IPR004358">
    <property type="entry name" value="Sig_transdc_His_kin-like_C"/>
</dbReference>
<organism evidence="13 14">
    <name type="scientific">Histidinibacterium lentulum</name>
    <dbReference type="NCBI Taxonomy" id="2480588"/>
    <lineage>
        <taxon>Bacteria</taxon>
        <taxon>Pseudomonadati</taxon>
        <taxon>Pseudomonadota</taxon>
        <taxon>Alphaproteobacteria</taxon>
        <taxon>Rhodobacterales</taxon>
        <taxon>Paracoccaceae</taxon>
        <taxon>Histidinibacterium</taxon>
    </lineage>
</organism>
<keyword evidence="7 13" id="KW-0418">Kinase</keyword>
<keyword evidence="10" id="KW-0175">Coiled coil</keyword>
<dbReference type="SMART" id="SM00388">
    <property type="entry name" value="HisKA"/>
    <property type="match status" value="1"/>
</dbReference>
<dbReference type="CDD" id="cd00082">
    <property type="entry name" value="HisKA"/>
    <property type="match status" value="1"/>
</dbReference>
<dbReference type="GO" id="GO:0030295">
    <property type="term" value="F:protein kinase activator activity"/>
    <property type="evidence" value="ECO:0007669"/>
    <property type="project" value="TreeGrafter"/>
</dbReference>
<evidence type="ECO:0000259" key="12">
    <source>
        <dbReference type="PROSITE" id="PS50885"/>
    </source>
</evidence>
<keyword evidence="5" id="KW-0808">Transferase</keyword>
<evidence type="ECO:0000256" key="2">
    <source>
        <dbReference type="ARBA" id="ARBA00004370"/>
    </source>
</evidence>
<dbReference type="CDD" id="cd06225">
    <property type="entry name" value="HAMP"/>
    <property type="match status" value="1"/>
</dbReference>
<dbReference type="AlphaFoldDB" id="A0A3N2QY72"/>
<dbReference type="PROSITE" id="PS50885">
    <property type="entry name" value="HAMP"/>
    <property type="match status" value="1"/>
</dbReference>
<dbReference type="SUPFAM" id="SSF47384">
    <property type="entry name" value="Homodimeric domain of signal transducing histidine kinase"/>
    <property type="match status" value="1"/>
</dbReference>
<accession>A0A3N2QY72</accession>
<dbReference type="InterPro" id="IPR003661">
    <property type="entry name" value="HisK_dim/P_dom"/>
</dbReference>
<dbReference type="EMBL" id="RDRB01000006">
    <property type="protein sequence ID" value="ROU00159.1"/>
    <property type="molecule type" value="Genomic_DNA"/>
</dbReference>
<dbReference type="SUPFAM" id="SSF158472">
    <property type="entry name" value="HAMP domain-like"/>
    <property type="match status" value="1"/>
</dbReference>
<dbReference type="Pfam" id="PF00512">
    <property type="entry name" value="HisKA"/>
    <property type="match status" value="1"/>
</dbReference>
<evidence type="ECO:0000256" key="8">
    <source>
        <dbReference type="ARBA" id="ARBA00022840"/>
    </source>
</evidence>
<dbReference type="GO" id="GO:0000156">
    <property type="term" value="F:phosphorelay response regulator activity"/>
    <property type="evidence" value="ECO:0007669"/>
    <property type="project" value="TreeGrafter"/>
</dbReference>
<evidence type="ECO:0000259" key="11">
    <source>
        <dbReference type="PROSITE" id="PS50109"/>
    </source>
</evidence>
<sequence>MKIRTKLFASHATMSGLAVVVALAIIAILRVSDANVRELQSSYEQIRAINLIDSRANRYSEQVAELFILGTDPAEIEEAHAGLFAALAHKELLVRMEQDELSDAAELDRGREEIGRLEAMRDAVANLELGWQEAGRLLEAGRRAEAERLYRERIEDGFDSALGQLIETATLGEREDVERAIAASAVLSDRLRMLALAMVAATALLVLANAVIVHRTISRPIAALAAGADAVGRGDLDHVLHLRRRDELGHLATRFNEMTAQIRAQRERLMGAKRNLEAQVAERTSELRERSDELEAAVSRLRRLDSDRAQFFADISHELRTPLTIIRGTAEVALRSQDGGADRLREALAQVVRKTDQMGRLAEDLLFLSRSEAGAIQVERVPIDLQDVFADVVLDSHGLTGRAGITLSPRQTSEPVVVEGDADRLRQAILIPLDNAIRLAPAGSTVRLELARHDGRAKVTVSDEGPGFTPDELENAFRRYFRGEGGGGRSGRSTGLGLAIAQWIVGEHDGSITIDSAPEKGATVRIDLPLAETRTETAA</sequence>
<keyword evidence="4" id="KW-0597">Phosphoprotein</keyword>
<evidence type="ECO:0000256" key="9">
    <source>
        <dbReference type="ARBA" id="ARBA00023012"/>
    </source>
</evidence>
<protein>
    <recommendedName>
        <fullName evidence="3">histidine kinase</fullName>
        <ecNumber evidence="3">2.7.13.3</ecNumber>
    </recommendedName>
</protein>
<dbReference type="CDD" id="cd00075">
    <property type="entry name" value="HATPase"/>
    <property type="match status" value="1"/>
</dbReference>
<dbReference type="SUPFAM" id="SSF55874">
    <property type="entry name" value="ATPase domain of HSP90 chaperone/DNA topoisomerase II/histidine kinase"/>
    <property type="match status" value="1"/>
</dbReference>
<dbReference type="PROSITE" id="PS50109">
    <property type="entry name" value="HIS_KIN"/>
    <property type="match status" value="1"/>
</dbReference>
<feature type="domain" description="Histidine kinase" evidence="11">
    <location>
        <begin position="314"/>
        <end position="532"/>
    </location>
</feature>
<evidence type="ECO:0000256" key="6">
    <source>
        <dbReference type="ARBA" id="ARBA00022741"/>
    </source>
</evidence>
<comment type="subcellular location">
    <subcellularLocation>
        <location evidence="2">Membrane</location>
    </subcellularLocation>
</comment>
<dbReference type="GO" id="GO:0016020">
    <property type="term" value="C:membrane"/>
    <property type="evidence" value="ECO:0007669"/>
    <property type="project" value="UniProtKB-SubCell"/>
</dbReference>
<keyword evidence="6" id="KW-0547">Nucleotide-binding</keyword>
<dbReference type="InterPro" id="IPR003660">
    <property type="entry name" value="HAMP_dom"/>
</dbReference>
<dbReference type="Pfam" id="PF02518">
    <property type="entry name" value="HATPase_c"/>
    <property type="match status" value="1"/>
</dbReference>
<gene>
    <name evidence="13" type="ORF">EAT49_12690</name>
</gene>
<evidence type="ECO:0000313" key="13">
    <source>
        <dbReference type="EMBL" id="ROU00159.1"/>
    </source>
</evidence>
<evidence type="ECO:0000256" key="3">
    <source>
        <dbReference type="ARBA" id="ARBA00012438"/>
    </source>
</evidence>
<dbReference type="RefSeq" id="WP_123642707.1">
    <property type="nucleotide sequence ID" value="NZ_ML119086.1"/>
</dbReference>
<evidence type="ECO:0000256" key="4">
    <source>
        <dbReference type="ARBA" id="ARBA00022553"/>
    </source>
</evidence>
<name>A0A3N2QY72_9RHOB</name>
<dbReference type="Gene3D" id="1.10.287.130">
    <property type="match status" value="1"/>
</dbReference>
<dbReference type="PANTHER" id="PTHR42878:SF7">
    <property type="entry name" value="SENSOR HISTIDINE KINASE GLRK"/>
    <property type="match status" value="1"/>
</dbReference>
<evidence type="ECO:0000256" key="5">
    <source>
        <dbReference type="ARBA" id="ARBA00022679"/>
    </source>
</evidence>
<dbReference type="Pfam" id="PF00672">
    <property type="entry name" value="HAMP"/>
    <property type="match status" value="1"/>
</dbReference>
<proteinExistence type="predicted"/>
<dbReference type="Proteomes" id="UP000268016">
    <property type="component" value="Unassembled WGS sequence"/>
</dbReference>
<keyword evidence="8" id="KW-0067">ATP-binding</keyword>
<comment type="caution">
    <text evidence="13">The sequence shown here is derived from an EMBL/GenBank/DDBJ whole genome shotgun (WGS) entry which is preliminary data.</text>
</comment>
<dbReference type="GO" id="GO:0005524">
    <property type="term" value="F:ATP binding"/>
    <property type="evidence" value="ECO:0007669"/>
    <property type="project" value="UniProtKB-KW"/>
</dbReference>
<dbReference type="InterPro" id="IPR003594">
    <property type="entry name" value="HATPase_dom"/>
</dbReference>
<dbReference type="GO" id="GO:0007234">
    <property type="term" value="P:osmosensory signaling via phosphorelay pathway"/>
    <property type="evidence" value="ECO:0007669"/>
    <property type="project" value="TreeGrafter"/>
</dbReference>
<dbReference type="SMART" id="SM00387">
    <property type="entry name" value="HATPase_c"/>
    <property type="match status" value="1"/>
</dbReference>
<keyword evidence="9" id="KW-0902">Two-component regulatory system</keyword>
<dbReference type="InterPro" id="IPR036097">
    <property type="entry name" value="HisK_dim/P_sf"/>
</dbReference>
<dbReference type="InterPro" id="IPR050351">
    <property type="entry name" value="BphY/WalK/GraS-like"/>
</dbReference>
<feature type="coiled-coil region" evidence="10">
    <location>
        <begin position="255"/>
        <end position="304"/>
    </location>
</feature>
<dbReference type="PRINTS" id="PR00344">
    <property type="entry name" value="BCTRLSENSOR"/>
</dbReference>
<keyword evidence="14" id="KW-1185">Reference proteome</keyword>
<evidence type="ECO:0000256" key="7">
    <source>
        <dbReference type="ARBA" id="ARBA00022777"/>
    </source>
</evidence>
<comment type="catalytic activity">
    <reaction evidence="1">
        <text>ATP + protein L-histidine = ADP + protein N-phospho-L-histidine.</text>
        <dbReference type="EC" id="2.7.13.3"/>
    </reaction>
</comment>
<dbReference type="PANTHER" id="PTHR42878">
    <property type="entry name" value="TWO-COMPONENT HISTIDINE KINASE"/>
    <property type="match status" value="1"/>
</dbReference>